<name>A0ABT5HQS2_9CAUL</name>
<accession>A0ABT5HQS2</accession>
<sequence length="332" mass="36967">MQHSLPPSIRDLLKAQRLASEEVVDLVKGAETIVAPRDTRGVTVIMIAYHTGKILFDSIERVLAEPAVRQLVLIDNGSPEHTAEMLRELDQSYERILLVQGHGNIGFARAANLGAQLASQPWLVFLNPDAHLCPGAVEAMVEAALHQPRPCLIGARVLNSDLTEQRGARRGEVTPVTTLISLLRLSKLLPFLKKYEIHQENQPLPEAPISVPVVSGACFTMARADFLGMGGFDTRFFLHVEDIDLCWRIRKKGGTVLFHPKAEVIHEGHTSRVEPIFVEMNKGIGLIYYFNKRADNVWRKAYVWALAPLTIGVSVLRASVRKRLKDKDADIL</sequence>
<protein>
    <submittedName>
        <fullName evidence="2">Glycosyltransferase family 2 protein</fullName>
    </submittedName>
</protein>
<dbReference type="Pfam" id="PF00535">
    <property type="entry name" value="Glycos_transf_2"/>
    <property type="match status" value="1"/>
</dbReference>
<evidence type="ECO:0000313" key="2">
    <source>
        <dbReference type="EMBL" id="MDC7682421.1"/>
    </source>
</evidence>
<dbReference type="Gene3D" id="3.90.550.10">
    <property type="entry name" value="Spore Coat Polysaccharide Biosynthesis Protein SpsA, Chain A"/>
    <property type="match status" value="1"/>
</dbReference>
<keyword evidence="3" id="KW-1185">Reference proteome</keyword>
<feature type="domain" description="Glycosyltransferase 2-like" evidence="1">
    <location>
        <begin position="43"/>
        <end position="180"/>
    </location>
</feature>
<proteinExistence type="predicted"/>
<evidence type="ECO:0000259" key="1">
    <source>
        <dbReference type="Pfam" id="PF00535"/>
    </source>
</evidence>
<dbReference type="SUPFAM" id="SSF53448">
    <property type="entry name" value="Nucleotide-diphospho-sugar transferases"/>
    <property type="match status" value="1"/>
</dbReference>
<dbReference type="PANTHER" id="PTHR43179">
    <property type="entry name" value="RHAMNOSYLTRANSFERASE WBBL"/>
    <property type="match status" value="1"/>
</dbReference>
<dbReference type="InterPro" id="IPR001173">
    <property type="entry name" value="Glyco_trans_2-like"/>
</dbReference>
<dbReference type="InterPro" id="IPR029044">
    <property type="entry name" value="Nucleotide-diphossugar_trans"/>
</dbReference>
<comment type="caution">
    <text evidence="2">The sequence shown here is derived from an EMBL/GenBank/DDBJ whole genome shotgun (WGS) entry which is preliminary data.</text>
</comment>
<organism evidence="2 3">
    <name type="scientific">Asticcacaulis aquaticus</name>
    <dbReference type="NCBI Taxonomy" id="2984212"/>
    <lineage>
        <taxon>Bacteria</taxon>
        <taxon>Pseudomonadati</taxon>
        <taxon>Pseudomonadota</taxon>
        <taxon>Alphaproteobacteria</taxon>
        <taxon>Caulobacterales</taxon>
        <taxon>Caulobacteraceae</taxon>
        <taxon>Asticcacaulis</taxon>
    </lineage>
</organism>
<reference evidence="2 3" key="1">
    <citation type="submission" date="2023-01" db="EMBL/GenBank/DDBJ databases">
        <title>Novel species of the genus Asticcacaulis isolated from rivers.</title>
        <authorList>
            <person name="Lu H."/>
        </authorList>
    </citation>
    <scope>NUCLEOTIDE SEQUENCE [LARGE SCALE GENOMIC DNA]</scope>
    <source>
        <strain evidence="2 3">BYS171W</strain>
    </source>
</reference>
<evidence type="ECO:0000313" key="3">
    <source>
        <dbReference type="Proteomes" id="UP001214854"/>
    </source>
</evidence>
<dbReference type="PANTHER" id="PTHR43179:SF7">
    <property type="entry name" value="RHAMNOSYLTRANSFERASE WBBL"/>
    <property type="match status" value="1"/>
</dbReference>
<dbReference type="RefSeq" id="WP_272746911.1">
    <property type="nucleotide sequence ID" value="NZ_JAQQKX010000002.1"/>
</dbReference>
<dbReference type="EMBL" id="JAQQKX010000002">
    <property type="protein sequence ID" value="MDC7682421.1"/>
    <property type="molecule type" value="Genomic_DNA"/>
</dbReference>
<gene>
    <name evidence="2" type="ORF">PQU92_03990</name>
</gene>
<dbReference type="Proteomes" id="UP001214854">
    <property type="component" value="Unassembled WGS sequence"/>
</dbReference>